<evidence type="ECO:0000313" key="3">
    <source>
        <dbReference type="Proteomes" id="UP001360953"/>
    </source>
</evidence>
<dbReference type="GeneID" id="92031825"/>
<feature type="compositionally biased region" description="Polar residues" evidence="1">
    <location>
        <begin position="1467"/>
        <end position="1478"/>
    </location>
</feature>
<feature type="compositionally biased region" description="Polar residues" evidence="1">
    <location>
        <begin position="684"/>
        <end position="698"/>
    </location>
</feature>
<organism evidence="2 3">
    <name type="scientific">Phyllosticta citribraziliensis</name>
    <dbReference type="NCBI Taxonomy" id="989973"/>
    <lineage>
        <taxon>Eukaryota</taxon>
        <taxon>Fungi</taxon>
        <taxon>Dikarya</taxon>
        <taxon>Ascomycota</taxon>
        <taxon>Pezizomycotina</taxon>
        <taxon>Dothideomycetes</taxon>
        <taxon>Dothideomycetes incertae sedis</taxon>
        <taxon>Botryosphaeriales</taxon>
        <taxon>Phyllostictaceae</taxon>
        <taxon>Phyllosticta</taxon>
    </lineage>
</organism>
<feature type="region of interest" description="Disordered" evidence="1">
    <location>
        <begin position="754"/>
        <end position="781"/>
    </location>
</feature>
<dbReference type="RefSeq" id="XP_066660250.1">
    <property type="nucleotide sequence ID" value="XM_066798919.1"/>
</dbReference>
<feature type="region of interest" description="Disordered" evidence="1">
    <location>
        <begin position="1464"/>
        <end position="1493"/>
    </location>
</feature>
<proteinExistence type="predicted"/>
<keyword evidence="3" id="KW-1185">Reference proteome</keyword>
<feature type="compositionally biased region" description="Polar residues" evidence="1">
    <location>
        <begin position="1597"/>
        <end position="1607"/>
    </location>
</feature>
<feature type="compositionally biased region" description="Acidic residues" evidence="1">
    <location>
        <begin position="759"/>
        <end position="781"/>
    </location>
</feature>
<reference evidence="2 3" key="1">
    <citation type="submission" date="2024-04" db="EMBL/GenBank/DDBJ databases">
        <title>Phyllosticta paracitricarpa is synonymous to the EU quarantine fungus P. citricarpa based on phylogenomic analyses.</title>
        <authorList>
            <consortium name="Lawrence Berkeley National Laboratory"/>
            <person name="Van ingen-buijs V.A."/>
            <person name="Van westerhoven A.C."/>
            <person name="Haridas S."/>
            <person name="Skiadas P."/>
            <person name="Martin F."/>
            <person name="Groenewald J.Z."/>
            <person name="Crous P.W."/>
            <person name="Seidl M.F."/>
        </authorList>
    </citation>
    <scope>NUCLEOTIDE SEQUENCE [LARGE SCALE GENOMIC DNA]</scope>
    <source>
        <strain evidence="2 3">CPC 17464</strain>
    </source>
</reference>
<sequence length="1761" mass="194671">MIRRNHSSSCAPPGPAYSSPPVSPTVTQVSSTSPTPSPPPPPESSSHVPPRQVARRSPSPPASSHPQPEQDENMGSRLAGDIQHDTNNPTAKSLPPSTRPSMPPSASAPAGRLPRLLPHDVSHYTDASLHPDIVSASSTSLAELAHLVRLSNYQDQRRTHARVRLHRSLVSNALSARLVHCGELVHRALVDYFRSDDKKGFAALYNALHDVRSSCDATRRYALLEPDLDFAKSKTLLNEPRIHSFSTFMHEIPSKTRDELLEFLSELRTNPDFLASRITSLSQQELAALTTFRQALDPVDSVMALQARGKSVSQKSQNSLGPSAVERLLSFQRHDPLSALIYTIFANSSGPDSAEDLRRTDIWATTCARLITEAKPGSDKFIKSVLDAWAGMREWSGRANLELYLMQVLQDGQFLLDKAEEQMPRQRGQPDNRNTKDTIAADDFYERSVKRLFEVIDDDPSAGGIPEGSLEIGLAILKKLEDSSRKHRTAAQTFIISRWFFSSYLLNAIIFPESQGIMTGHHITEHARQRILKEIAIRAQKQVLDMTYNWKQQVPILPEIRAHIENIMARFKTSRSSNAKPVLLPAKAITSPRETIEVQPFLVICPSDLATIINSLFPERRPSSSHTEESRHRGLASGASSLSGISIFRNPSISGDASSVFSQSATSSMTSDTTSREPLLDQPGSDTNTLGSIDQDSVNRVAPTEEYGRRLRMALSEMTRILGLGASNGSCHPCAERWAVLYVSQDGNELRTRMRKDAELEEEPEDESTEEESDDEGLGDSVELETDYHQLKEAIIKLLEDYEIPKELAPESESKHFSNRAMTHQRDAKAGVQLMKQSLPLRDKNPYHSSSQSQLSNMFNSQRTTPPSRHRRNSSIEKETANEKQSILITMLEAALNQCQARSDFVNAHLYFKTLQQLRKLSSPSLTRNGYAALLSYFGRGARDALTKSSSAIEEFEAWFVWLKVSQERVDSTIEDMMAGMKSLRDKMWYITDVRNSASYEEARNVALALKMMGQPTKTLDGKPIQSHRPRMSKSSANNFLLKTESQILDIMAAPSENCGPNKLADEQAEMTLKWLKQYAIESSFCKGEERIHRFCLEIDKCVNKMVGDGILDGPVLWSSELYRRDKEILDSGRQKGDLYLTGVGTLSIAGDEEYETHPGKGSLRSLDFSNRPSTNSLRSINRMGSQASFDSGKWTTGSRPMDLMDGPDYFGNASVLSIDSTTTFWSPFHTNAATSPTSATSIRPGSSRGTVMLKNSASVNEDKRRFLLDLKQTLTGLLLSDLGTVVFSNGSETDAWFSDDFGEECIQRKEEEDRRRKRAARKKSMRNLRSAAKEQRPSDHQSSTEHSSSGTDATARAAGISAKKAGLLEFPFNTAFRRLLRRFATHPNPFSKLHALYELELLIIASLSTRTGRQYGRRETLPTVPQSPTLGSVPEFSSREPTAQHQQAQNLEEAIANCEGRRSHSLGMNSETTNTGMGTPFRSGARSPTGPPSTDMIVDVLTGLFRDAEIRPKTLFRDLQYIASFVPAQMLDKTARGKAFWDAGLAALGLKQDVCRIMVEIADDIVALNTQSRGAAVHQHAAAASNNSGSSAASEKTASSMTTSSGGIAKAPTSTPITTTTTTTSPPSTTTPDGPTTTTTTTTPPSTDTNPATKYSMKDAARMLIITAKEGDAVAERELAIFYLTHPDLLPKTILPLTKPSDVFKAELLTRDRSRRDDAGGRSDPATMCVAQHWMELSKRGGDVLATKYLRQREDMERIP</sequence>
<feature type="compositionally biased region" description="Low complexity" evidence="1">
    <location>
        <begin position="1613"/>
        <end position="1650"/>
    </location>
</feature>
<feature type="region of interest" description="Disordered" evidence="1">
    <location>
        <begin position="1416"/>
        <end position="1449"/>
    </location>
</feature>
<dbReference type="PANTHER" id="PTHR42064">
    <property type="entry name" value="YALI0F28677P"/>
    <property type="match status" value="1"/>
</dbReference>
<gene>
    <name evidence="2" type="ORF">J3D65DRAFT_611514</name>
</gene>
<feature type="compositionally biased region" description="Basic residues" evidence="1">
    <location>
        <begin position="1316"/>
        <end position="1327"/>
    </location>
</feature>
<feature type="compositionally biased region" description="Low complexity" evidence="1">
    <location>
        <begin position="1580"/>
        <end position="1595"/>
    </location>
</feature>
<feature type="compositionally biased region" description="Low complexity" evidence="1">
    <location>
        <begin position="664"/>
        <end position="673"/>
    </location>
</feature>
<name>A0ABR1MC54_9PEZI</name>
<feature type="compositionally biased region" description="Low complexity" evidence="1">
    <location>
        <begin position="44"/>
        <end position="57"/>
    </location>
</feature>
<feature type="region of interest" description="Disordered" evidence="1">
    <location>
        <begin position="1310"/>
        <end position="1357"/>
    </location>
</feature>
<feature type="region of interest" description="Disordered" evidence="1">
    <location>
        <begin position="1"/>
        <end position="116"/>
    </location>
</feature>
<accession>A0ABR1MC54</accession>
<evidence type="ECO:0000313" key="2">
    <source>
        <dbReference type="EMBL" id="KAK7545015.1"/>
    </source>
</evidence>
<feature type="region of interest" description="Disordered" evidence="1">
    <location>
        <begin position="664"/>
        <end position="701"/>
    </location>
</feature>
<feature type="compositionally biased region" description="Low complexity" evidence="1">
    <location>
        <begin position="24"/>
        <end position="34"/>
    </location>
</feature>
<feature type="compositionally biased region" description="Basic and acidic residues" evidence="1">
    <location>
        <begin position="1332"/>
        <end position="1344"/>
    </location>
</feature>
<feature type="compositionally biased region" description="Polar residues" evidence="1">
    <location>
        <begin position="847"/>
        <end position="867"/>
    </location>
</feature>
<evidence type="ECO:0000256" key="1">
    <source>
        <dbReference type="SAM" id="MobiDB-lite"/>
    </source>
</evidence>
<comment type="caution">
    <text evidence="2">The sequence shown here is derived from an EMBL/GenBank/DDBJ whole genome shotgun (WGS) entry which is preliminary data.</text>
</comment>
<feature type="region of interest" description="Disordered" evidence="1">
    <location>
        <begin position="809"/>
        <end position="881"/>
    </location>
</feature>
<dbReference type="PANTHER" id="PTHR42064:SF1">
    <property type="entry name" value="YALI0F28677P"/>
    <property type="match status" value="1"/>
</dbReference>
<feature type="compositionally biased region" description="Polar residues" evidence="1">
    <location>
        <begin position="1440"/>
        <end position="1449"/>
    </location>
</feature>
<feature type="region of interest" description="Disordered" evidence="1">
    <location>
        <begin position="1580"/>
        <end position="1655"/>
    </location>
</feature>
<protein>
    <submittedName>
        <fullName evidence="2">Uncharacterized protein</fullName>
    </submittedName>
</protein>
<dbReference type="Proteomes" id="UP001360953">
    <property type="component" value="Unassembled WGS sequence"/>
</dbReference>
<dbReference type="EMBL" id="JBBPEH010000001">
    <property type="protein sequence ID" value="KAK7545015.1"/>
    <property type="molecule type" value="Genomic_DNA"/>
</dbReference>